<dbReference type="EnsemblPlants" id="ONIVA06G17140.1">
    <property type="protein sequence ID" value="ONIVA06G17140.1"/>
    <property type="gene ID" value="ONIVA06G17140"/>
</dbReference>
<dbReference type="AlphaFoldDB" id="A0A0E0HQN4"/>
<protein>
    <submittedName>
        <fullName evidence="1">Uncharacterized protein</fullName>
    </submittedName>
</protein>
<evidence type="ECO:0000313" key="1">
    <source>
        <dbReference type="EnsemblPlants" id="ONIVA06G17140.1"/>
    </source>
</evidence>
<reference evidence="1" key="1">
    <citation type="submission" date="2015-04" db="UniProtKB">
        <authorList>
            <consortium name="EnsemblPlants"/>
        </authorList>
    </citation>
    <scope>IDENTIFICATION</scope>
    <source>
        <strain evidence="1">SL10</strain>
    </source>
</reference>
<reference evidence="1" key="2">
    <citation type="submission" date="2018-04" db="EMBL/GenBank/DDBJ databases">
        <title>OnivRS2 (Oryza nivara Reference Sequence Version 2).</title>
        <authorList>
            <person name="Zhang J."/>
            <person name="Kudrna D."/>
            <person name="Lee S."/>
            <person name="Talag J."/>
            <person name="Rajasekar S."/>
            <person name="Welchert J."/>
            <person name="Hsing Y.-I."/>
            <person name="Wing R.A."/>
        </authorList>
    </citation>
    <scope>NUCLEOTIDE SEQUENCE [LARGE SCALE GENOMIC DNA]</scope>
    <source>
        <strain evidence="1">SL10</strain>
    </source>
</reference>
<proteinExistence type="predicted"/>
<sequence>MLLCPDPGCHVFDCSHLHLIVVFGDSLQGRGDLTVGIEAVRCRSGGREDQCLLPPSVFSTAPPPSHLKEIINCDNMSNGEEEERLGP</sequence>
<keyword evidence="2" id="KW-1185">Reference proteome</keyword>
<dbReference type="HOGENOM" id="CLU_2487262_0_0_1"/>
<name>A0A0E0HQN4_ORYNI</name>
<organism evidence="1">
    <name type="scientific">Oryza nivara</name>
    <name type="common">Indian wild rice</name>
    <name type="synonym">Oryza sativa f. spontanea</name>
    <dbReference type="NCBI Taxonomy" id="4536"/>
    <lineage>
        <taxon>Eukaryota</taxon>
        <taxon>Viridiplantae</taxon>
        <taxon>Streptophyta</taxon>
        <taxon>Embryophyta</taxon>
        <taxon>Tracheophyta</taxon>
        <taxon>Spermatophyta</taxon>
        <taxon>Magnoliopsida</taxon>
        <taxon>Liliopsida</taxon>
        <taxon>Poales</taxon>
        <taxon>Poaceae</taxon>
        <taxon>BOP clade</taxon>
        <taxon>Oryzoideae</taxon>
        <taxon>Oryzeae</taxon>
        <taxon>Oryzinae</taxon>
        <taxon>Oryza</taxon>
    </lineage>
</organism>
<dbReference type="Proteomes" id="UP000006591">
    <property type="component" value="Chromosome 6"/>
</dbReference>
<accession>A0A0E0HQN4</accession>
<evidence type="ECO:0000313" key="2">
    <source>
        <dbReference type="Proteomes" id="UP000006591"/>
    </source>
</evidence>
<dbReference type="Gramene" id="ONIVA06G17140.1">
    <property type="protein sequence ID" value="ONIVA06G17140.1"/>
    <property type="gene ID" value="ONIVA06G17140"/>
</dbReference>